<name>A0ABU0I8W0_9HYPH</name>
<dbReference type="InterPro" id="IPR036895">
    <property type="entry name" value="Uracil-DNA_glycosylase-like_sf"/>
</dbReference>
<dbReference type="Gene3D" id="3.40.470.10">
    <property type="entry name" value="Uracil-DNA glycosylase-like domain"/>
    <property type="match status" value="1"/>
</dbReference>
<dbReference type="Proteomes" id="UP001235269">
    <property type="component" value="Unassembled WGS sequence"/>
</dbReference>
<organism evidence="2 3">
    <name type="scientific">Rhizobium paknamense</name>
    <dbReference type="NCBI Taxonomy" id="1206817"/>
    <lineage>
        <taxon>Bacteria</taxon>
        <taxon>Pseudomonadati</taxon>
        <taxon>Pseudomonadota</taxon>
        <taxon>Alphaproteobacteria</taxon>
        <taxon>Hyphomicrobiales</taxon>
        <taxon>Rhizobiaceae</taxon>
        <taxon>Rhizobium/Agrobacterium group</taxon>
        <taxon>Rhizobium</taxon>
    </lineage>
</organism>
<dbReference type="SMART" id="SM00987">
    <property type="entry name" value="UreE_C"/>
    <property type="match status" value="1"/>
</dbReference>
<proteinExistence type="predicted"/>
<dbReference type="CDD" id="cd10033">
    <property type="entry name" value="UDG_like"/>
    <property type="match status" value="1"/>
</dbReference>
<evidence type="ECO:0000259" key="1">
    <source>
        <dbReference type="SMART" id="SM00986"/>
    </source>
</evidence>
<gene>
    <name evidence="2" type="ORF">QO005_000205</name>
</gene>
<dbReference type="InterPro" id="IPR005122">
    <property type="entry name" value="Uracil-DNA_glycosylase-like"/>
</dbReference>
<dbReference type="PANTHER" id="PTHR42160:SF1">
    <property type="entry name" value="URACIL-DNA GLYCOSYLASE SUPERFAMILY PROTEIN"/>
    <property type="match status" value="1"/>
</dbReference>
<dbReference type="EMBL" id="JAUSWH010000001">
    <property type="protein sequence ID" value="MDQ0453890.1"/>
    <property type="molecule type" value="Genomic_DNA"/>
</dbReference>
<accession>A0ABU0I8W0</accession>
<feature type="domain" description="Uracil-DNA glycosylase-like" evidence="1">
    <location>
        <begin position="43"/>
        <end position="207"/>
    </location>
</feature>
<dbReference type="InterPro" id="IPR047124">
    <property type="entry name" value="HI_0220.2"/>
</dbReference>
<comment type="caution">
    <text evidence="2">The sequence shown here is derived from an EMBL/GenBank/DDBJ whole genome shotgun (WGS) entry which is preliminary data.</text>
</comment>
<protein>
    <submittedName>
        <fullName evidence="2">Uracil-DNA glycosylase</fullName>
    </submittedName>
</protein>
<dbReference type="Pfam" id="PF03167">
    <property type="entry name" value="UDG"/>
    <property type="match status" value="1"/>
</dbReference>
<reference evidence="2 3" key="1">
    <citation type="submission" date="2023-07" db="EMBL/GenBank/DDBJ databases">
        <title>Genomic Encyclopedia of Type Strains, Phase IV (KMG-IV): sequencing the most valuable type-strain genomes for metagenomic binning, comparative biology and taxonomic classification.</title>
        <authorList>
            <person name="Goeker M."/>
        </authorList>
    </citation>
    <scope>NUCLEOTIDE SEQUENCE [LARGE SCALE GENOMIC DNA]</scope>
    <source>
        <strain evidence="2 3">DSM 100301</strain>
    </source>
</reference>
<dbReference type="PANTHER" id="PTHR42160">
    <property type="entry name" value="URACIL-DNA GLYCOSYLASE SUPERFAMILY PROTEIN"/>
    <property type="match status" value="1"/>
</dbReference>
<dbReference type="RefSeq" id="WP_307156120.1">
    <property type="nucleotide sequence ID" value="NZ_JAUSWH010000001.1"/>
</dbReference>
<evidence type="ECO:0000313" key="3">
    <source>
        <dbReference type="Proteomes" id="UP001235269"/>
    </source>
</evidence>
<sequence>MSFDGAGEREVEMLRQAILGCRLCRDRPLGGEERRLPHEPRPVVQMSAKARILIAGQAPGKRVHETGIPFNDPSGERLRDWLGVDRQAFYDPARFAIIPMGFCFPGYDSKGYDLPPRRECAPHWRARVMALLPQVELVIAIGQHAQKYHLGKRAKAAMTQTVQHWRHYLEPMEGGPPVLPLPHPSWRNSGWLKRHPWFEAELLPVLKKEVDRLGT</sequence>
<keyword evidence="3" id="KW-1185">Reference proteome</keyword>
<dbReference type="SMART" id="SM00986">
    <property type="entry name" value="UDG"/>
    <property type="match status" value="1"/>
</dbReference>
<evidence type="ECO:0000313" key="2">
    <source>
        <dbReference type="EMBL" id="MDQ0453890.1"/>
    </source>
</evidence>
<dbReference type="SUPFAM" id="SSF52141">
    <property type="entry name" value="Uracil-DNA glycosylase-like"/>
    <property type="match status" value="1"/>
</dbReference>